<keyword evidence="4" id="KW-1185">Reference proteome</keyword>
<gene>
    <name evidence="3" type="ORF">Q9313_18055</name>
</gene>
<proteinExistence type="predicted"/>
<protein>
    <submittedName>
        <fullName evidence="3">BON domain-containing protein</fullName>
    </submittedName>
</protein>
<dbReference type="InterPro" id="IPR007055">
    <property type="entry name" value="BON_dom"/>
</dbReference>
<evidence type="ECO:0000256" key="1">
    <source>
        <dbReference type="SAM" id="MobiDB-lite"/>
    </source>
</evidence>
<sequence length="164" mass="17976">MTDRKHPSREEDFRDYEERDIRDGWPYSDNDDGRKAGGNAPYGAGGAELDQIDNERLAVTSDPKERAVAGAPTPFSDEEGGTISDDDLEARIMEALEDDGRVELDMLQITIRDGVAELDGAVDSEDDRNHLIRFVRGVKGVRDVTAEGLATRGIDSHIAADSTE</sequence>
<geneLocation type="plasmid" evidence="3 4">
    <name>unnamed1</name>
</geneLocation>
<feature type="domain" description="BON" evidence="2">
    <location>
        <begin position="84"/>
        <end position="153"/>
    </location>
</feature>
<dbReference type="PROSITE" id="PS50914">
    <property type="entry name" value="BON"/>
    <property type="match status" value="1"/>
</dbReference>
<dbReference type="Proteomes" id="UP001234585">
    <property type="component" value="Plasmid unnamed1"/>
</dbReference>
<name>A0AA50CNG3_9HYPH</name>
<feature type="region of interest" description="Disordered" evidence="1">
    <location>
        <begin position="1"/>
        <end position="83"/>
    </location>
</feature>
<evidence type="ECO:0000259" key="2">
    <source>
        <dbReference type="PROSITE" id="PS50914"/>
    </source>
</evidence>
<evidence type="ECO:0000313" key="3">
    <source>
        <dbReference type="EMBL" id="WLR99990.1"/>
    </source>
</evidence>
<dbReference type="RefSeq" id="WP_160871214.1">
    <property type="nucleotide sequence ID" value="NZ_CP132303.1"/>
</dbReference>
<reference evidence="3 4" key="1">
    <citation type="submission" date="2023-08" db="EMBL/GenBank/DDBJ databases">
        <title>Pathogen: clinical or host-associated sample.</title>
        <authorList>
            <person name="Hergert J."/>
            <person name="Casey R."/>
            <person name="Wagner J."/>
            <person name="Young E.L."/>
            <person name="Oakeson K.F."/>
        </authorList>
    </citation>
    <scope>NUCLEOTIDE SEQUENCE [LARGE SCALE GENOMIC DNA]</scope>
    <source>
        <strain evidence="3 4">1760953</strain>
        <plasmid evidence="3 4">unnamed1</plasmid>
    </source>
</reference>
<dbReference type="Gene3D" id="3.30.1340.30">
    <property type="match status" value="1"/>
</dbReference>
<feature type="compositionally biased region" description="Basic and acidic residues" evidence="1">
    <location>
        <begin position="1"/>
        <end position="23"/>
    </location>
</feature>
<organism evidence="3 4">
    <name type="scientific">Shinella sumterensis</name>
    <dbReference type="NCBI Taxonomy" id="1967501"/>
    <lineage>
        <taxon>Bacteria</taxon>
        <taxon>Pseudomonadati</taxon>
        <taxon>Pseudomonadota</taxon>
        <taxon>Alphaproteobacteria</taxon>
        <taxon>Hyphomicrobiales</taxon>
        <taxon>Rhizobiaceae</taxon>
        <taxon>Shinella</taxon>
    </lineage>
</organism>
<keyword evidence="3" id="KW-0614">Plasmid</keyword>
<evidence type="ECO:0000313" key="4">
    <source>
        <dbReference type="Proteomes" id="UP001234585"/>
    </source>
</evidence>
<accession>A0AA50CNG3</accession>
<dbReference type="EMBL" id="CP132303">
    <property type="protein sequence ID" value="WLR99990.1"/>
    <property type="molecule type" value="Genomic_DNA"/>
</dbReference>
<dbReference type="AlphaFoldDB" id="A0AA50CNG3"/>
<dbReference type="Pfam" id="PF04972">
    <property type="entry name" value="BON"/>
    <property type="match status" value="1"/>
</dbReference>